<dbReference type="AlphaFoldDB" id="A0AAD5F5I3"/>
<feature type="region of interest" description="Disordered" evidence="1">
    <location>
        <begin position="142"/>
        <end position="181"/>
    </location>
</feature>
<sequence>MFMNSPKIYSIHPLQQWGLTRWLLPKSKCFHETKPDLVYPRLWYLTEAKLRLAKSAQTTFRKPSEGSTPNPYQACQSQDGTKPDPLLAEAKINAKASNFPSLPRLQLDLDNHPITLVNGKGPATTNMLAAQQHLGPLLLCSTPRQPSRRQACTEAPSPAEAFSRRTTQTAQPPALAERQDQ</sequence>
<protein>
    <submittedName>
        <fullName evidence="2">Uncharacterized protein</fullName>
    </submittedName>
</protein>
<name>A0AAD5F5I3_PRUDU</name>
<feature type="compositionally biased region" description="Polar residues" evidence="1">
    <location>
        <begin position="57"/>
        <end position="80"/>
    </location>
</feature>
<evidence type="ECO:0000256" key="1">
    <source>
        <dbReference type="SAM" id="MobiDB-lite"/>
    </source>
</evidence>
<comment type="caution">
    <text evidence="2">The sequence shown here is derived from an EMBL/GenBank/DDBJ whole genome shotgun (WGS) entry which is preliminary data.</text>
</comment>
<evidence type="ECO:0000313" key="2">
    <source>
        <dbReference type="EMBL" id="KAI5353898.1"/>
    </source>
</evidence>
<reference evidence="2 3" key="1">
    <citation type="journal article" date="2022" name="G3 (Bethesda)">
        <title>Whole-genome sequence and methylome profiling of the almond [Prunus dulcis (Mill.) D.A. Webb] cultivar 'Nonpareil'.</title>
        <authorList>
            <person name="D'Amico-Willman K.M."/>
            <person name="Ouma W.Z."/>
            <person name="Meulia T."/>
            <person name="Sideli G.M."/>
            <person name="Gradziel T.M."/>
            <person name="Fresnedo-Ramirez J."/>
        </authorList>
    </citation>
    <scope>NUCLEOTIDE SEQUENCE [LARGE SCALE GENOMIC DNA]</scope>
    <source>
        <strain evidence="2">Clone GOH B32 T37-40</strain>
    </source>
</reference>
<feature type="region of interest" description="Disordered" evidence="1">
    <location>
        <begin position="57"/>
        <end position="83"/>
    </location>
</feature>
<dbReference type="EMBL" id="JAJFAZ020000001">
    <property type="protein sequence ID" value="KAI5353898.1"/>
    <property type="molecule type" value="Genomic_DNA"/>
</dbReference>
<evidence type="ECO:0000313" key="3">
    <source>
        <dbReference type="Proteomes" id="UP001054821"/>
    </source>
</evidence>
<gene>
    <name evidence="2" type="ORF">L3X38_006792</name>
</gene>
<proteinExistence type="predicted"/>
<accession>A0AAD5F5I3</accession>
<dbReference type="Proteomes" id="UP001054821">
    <property type="component" value="Chromosome 1"/>
</dbReference>
<organism evidence="2 3">
    <name type="scientific">Prunus dulcis</name>
    <name type="common">Almond</name>
    <name type="synonym">Amygdalus dulcis</name>
    <dbReference type="NCBI Taxonomy" id="3755"/>
    <lineage>
        <taxon>Eukaryota</taxon>
        <taxon>Viridiplantae</taxon>
        <taxon>Streptophyta</taxon>
        <taxon>Embryophyta</taxon>
        <taxon>Tracheophyta</taxon>
        <taxon>Spermatophyta</taxon>
        <taxon>Magnoliopsida</taxon>
        <taxon>eudicotyledons</taxon>
        <taxon>Gunneridae</taxon>
        <taxon>Pentapetalae</taxon>
        <taxon>rosids</taxon>
        <taxon>fabids</taxon>
        <taxon>Rosales</taxon>
        <taxon>Rosaceae</taxon>
        <taxon>Amygdaloideae</taxon>
        <taxon>Amygdaleae</taxon>
        <taxon>Prunus</taxon>
    </lineage>
</organism>
<keyword evidence="3" id="KW-1185">Reference proteome</keyword>